<organism evidence="1 2">
    <name type="scientific">Violaceomyces palustris</name>
    <dbReference type="NCBI Taxonomy" id="1673888"/>
    <lineage>
        <taxon>Eukaryota</taxon>
        <taxon>Fungi</taxon>
        <taxon>Dikarya</taxon>
        <taxon>Basidiomycota</taxon>
        <taxon>Ustilaginomycotina</taxon>
        <taxon>Ustilaginomycetes</taxon>
        <taxon>Violaceomycetales</taxon>
        <taxon>Violaceomycetaceae</taxon>
        <taxon>Violaceomyces</taxon>
    </lineage>
</organism>
<dbReference type="EMBL" id="KZ820437">
    <property type="protein sequence ID" value="PWN47423.1"/>
    <property type="molecule type" value="Genomic_DNA"/>
</dbReference>
<evidence type="ECO:0000313" key="2">
    <source>
        <dbReference type="Proteomes" id="UP000245626"/>
    </source>
</evidence>
<protein>
    <submittedName>
        <fullName evidence="1">Uncharacterized protein</fullName>
    </submittedName>
</protein>
<proteinExistence type="predicted"/>
<accession>A0ACD0NNM1</accession>
<keyword evidence="2" id="KW-1185">Reference proteome</keyword>
<dbReference type="Proteomes" id="UP000245626">
    <property type="component" value="Unassembled WGS sequence"/>
</dbReference>
<reference evidence="1 2" key="1">
    <citation type="journal article" date="2018" name="Mol. Biol. Evol.">
        <title>Broad Genomic Sampling Reveals a Smut Pathogenic Ancestry of the Fungal Clade Ustilaginomycotina.</title>
        <authorList>
            <person name="Kijpornyongpan T."/>
            <person name="Mondo S.J."/>
            <person name="Barry K."/>
            <person name="Sandor L."/>
            <person name="Lee J."/>
            <person name="Lipzen A."/>
            <person name="Pangilinan J."/>
            <person name="LaButti K."/>
            <person name="Hainaut M."/>
            <person name="Henrissat B."/>
            <person name="Grigoriev I.V."/>
            <person name="Spatafora J.W."/>
            <person name="Aime M.C."/>
        </authorList>
    </citation>
    <scope>NUCLEOTIDE SEQUENCE [LARGE SCALE GENOMIC DNA]</scope>
    <source>
        <strain evidence="1 2">SA 807</strain>
    </source>
</reference>
<evidence type="ECO:0000313" key="1">
    <source>
        <dbReference type="EMBL" id="PWN47423.1"/>
    </source>
</evidence>
<name>A0ACD0NNM1_9BASI</name>
<sequence>MGKRGLPQVSCDPCRLKKVRCDREERIALGGSTCSNCSARGLDCRLLNDQPSSSSSLRRKRRRVDPLPSYHEEGHLETENSSSHLTSSTATCLDYSLVDGNRNGEKEAQGEHSQHQLYSRVITNPYIPADQLSVIQSEPRPLLFPVGWPRSLLETSSATINPSTRGEGFAGGEEDEGGKSRGRRTRRGRKKCSKRAGVVVEEDGSLSHCQGLEPEIPPFPSHSNPPPPLGLLGVPRLDRDTLDKAVECFFDFPNLCTPVCVRQHFWPRYLAYFAIFTGGDTRPRHNPRGTASRTNDSDFGVSGIFEEGEGSNFWTHPGRKHGSASRRGHDVLDDSRTRAAHPSPPPLPRSKVEPASEMLILAIACRGVTYTNVPDRFDLQQTMVQRFRSMVGTDEDDGGGKRVLEHGLDGLEALVIMSEVQVAPTYEQAWTLLSKDPLKLDILSHEATVKLILLSGISNRSSVDDDDEGDSEDDGDEGGGARFDPERSERSEREKLRRSLIFWNSYVKDCFRYARINARGARTFHEDDVDVPELSEIPALSRLKGWIDAIGALGSIGRDICRLGTASRAQRVGICPRKVIGIYKRLREWDQKFSPNLEPAVVGPREGGGGGGGGVGGRPNKLPGEMIRKTFLKMLHLSLYMSVEFWVTSFGMEATPTTETQPRSSWSPRASTDLVEASKMVRLNTTTAVQGISSLVLRSLDPVSHQSSVEELAKPLLDHDLAVLRNVPAGAAVWSINRLAREIKERRFASVERLHRQVRVLLKGISTATSHPDTVAIVADLEAKLEAVLPSRILSSSASAATSSSPSSPSTGKGGEGGGGVLDISHGFRVPATASFTSTPSTPSLRDVFASETIRNELLRPRRVEPLTREEQERSLDGTSRQGGGSGGGGGESLPSLSFSQPCLLDQLEELANSIVVPAHEGREGHHQHGSLVDLDLPQDDDFPIDCQDLLLQCGPIPYELGGGMGSLF</sequence>
<gene>
    <name evidence="1" type="ORF">IE53DRAFT_390449</name>
</gene>